<evidence type="ECO:0000313" key="3">
    <source>
        <dbReference type="Proteomes" id="UP000694888"/>
    </source>
</evidence>
<feature type="compositionally biased region" description="Basic and acidic residues" evidence="1">
    <location>
        <begin position="323"/>
        <end position="335"/>
    </location>
</feature>
<accession>A0ABM0JWF0</accession>
<reference evidence="4" key="1">
    <citation type="submission" date="2025-08" db="UniProtKB">
        <authorList>
            <consortium name="RefSeq"/>
        </authorList>
    </citation>
    <scope>IDENTIFICATION</scope>
</reference>
<sequence>MCECEADHSLGDYDKEKTSVVIKAAFPPQTVTFERTDRGNNSPVDICSDFPPQIPLQCWTTSKPQPQFTILVNNQEYARSRPEHVVGSGKHTNLYSYDFVPKAGGTYNLTCTAKGDNTAPVESDQLIILVREPPQKEPEITITSIGPSGNVSKNPEVIYKSIATNVSCLVDGGYPPVRTQDILLTCGNISGSEQITLPPGHSTDGEIACSCSASHITGCYSQSAHTRFNVSAFPLSPETNTDNSDFTVVASVGVAVVVLVVVVVVVVVVVIVVVIVLVVRRRRRLSDGLSQDDPHVYPRETAFATQPVDDPRRVTGQPTERGNGTERQSDRLSQDETHLVLFPSDAALATEPVDDPRRVTGQPTETGNSTGPGEGFVWL</sequence>
<keyword evidence="2" id="KW-1133">Transmembrane helix</keyword>
<keyword evidence="2" id="KW-0812">Transmembrane</keyword>
<evidence type="ECO:0000256" key="1">
    <source>
        <dbReference type="SAM" id="MobiDB-lite"/>
    </source>
</evidence>
<evidence type="ECO:0000256" key="2">
    <source>
        <dbReference type="SAM" id="Phobius"/>
    </source>
</evidence>
<feature type="region of interest" description="Disordered" evidence="1">
    <location>
        <begin position="351"/>
        <end position="379"/>
    </location>
</feature>
<proteinExistence type="predicted"/>
<feature type="compositionally biased region" description="Gly residues" evidence="1">
    <location>
        <begin position="370"/>
        <end position="379"/>
    </location>
</feature>
<dbReference type="GeneID" id="101860184"/>
<protein>
    <submittedName>
        <fullName evidence="4">Uncharacterized protein LOC101860184</fullName>
    </submittedName>
</protein>
<dbReference type="RefSeq" id="XP_005103115.1">
    <property type="nucleotide sequence ID" value="XM_005103058.3"/>
</dbReference>
<feature type="transmembrane region" description="Helical" evidence="2">
    <location>
        <begin position="246"/>
        <end position="279"/>
    </location>
</feature>
<evidence type="ECO:0000313" key="4">
    <source>
        <dbReference type="RefSeq" id="XP_005103115.1"/>
    </source>
</evidence>
<name>A0ABM0JWF0_APLCA</name>
<dbReference type="Proteomes" id="UP000694888">
    <property type="component" value="Unplaced"/>
</dbReference>
<feature type="region of interest" description="Disordered" evidence="1">
    <location>
        <begin position="304"/>
        <end position="335"/>
    </location>
</feature>
<keyword evidence="3" id="KW-1185">Reference proteome</keyword>
<keyword evidence="2" id="KW-0472">Membrane</keyword>
<organism evidence="3 4">
    <name type="scientific">Aplysia californica</name>
    <name type="common">California sea hare</name>
    <dbReference type="NCBI Taxonomy" id="6500"/>
    <lineage>
        <taxon>Eukaryota</taxon>
        <taxon>Metazoa</taxon>
        <taxon>Spiralia</taxon>
        <taxon>Lophotrochozoa</taxon>
        <taxon>Mollusca</taxon>
        <taxon>Gastropoda</taxon>
        <taxon>Heterobranchia</taxon>
        <taxon>Euthyneura</taxon>
        <taxon>Tectipleura</taxon>
        <taxon>Aplysiida</taxon>
        <taxon>Aplysioidea</taxon>
        <taxon>Aplysiidae</taxon>
        <taxon>Aplysia</taxon>
    </lineage>
</organism>
<gene>
    <name evidence="4" type="primary">LOC101860184</name>
</gene>